<evidence type="ECO:0000313" key="2">
    <source>
        <dbReference type="Proteomes" id="UP001057402"/>
    </source>
</evidence>
<dbReference type="Proteomes" id="UP001057402">
    <property type="component" value="Chromosome 10"/>
</dbReference>
<evidence type="ECO:0000313" key="1">
    <source>
        <dbReference type="EMBL" id="KAI4319464.1"/>
    </source>
</evidence>
<protein>
    <submittedName>
        <fullName evidence="1">Uncharacterized protein</fullName>
    </submittedName>
</protein>
<reference evidence="2" key="1">
    <citation type="journal article" date="2023" name="Front. Plant Sci.">
        <title>Chromosomal-level genome assembly of Melastoma candidum provides insights into trichome evolution.</title>
        <authorList>
            <person name="Zhong Y."/>
            <person name="Wu W."/>
            <person name="Sun C."/>
            <person name="Zou P."/>
            <person name="Liu Y."/>
            <person name="Dai S."/>
            <person name="Zhou R."/>
        </authorList>
    </citation>
    <scope>NUCLEOTIDE SEQUENCE [LARGE SCALE GENOMIC DNA]</scope>
</reference>
<proteinExistence type="predicted"/>
<dbReference type="EMBL" id="CM042889">
    <property type="protein sequence ID" value="KAI4319464.1"/>
    <property type="molecule type" value="Genomic_DNA"/>
</dbReference>
<organism evidence="1 2">
    <name type="scientific">Melastoma candidum</name>
    <dbReference type="NCBI Taxonomy" id="119954"/>
    <lineage>
        <taxon>Eukaryota</taxon>
        <taxon>Viridiplantae</taxon>
        <taxon>Streptophyta</taxon>
        <taxon>Embryophyta</taxon>
        <taxon>Tracheophyta</taxon>
        <taxon>Spermatophyta</taxon>
        <taxon>Magnoliopsida</taxon>
        <taxon>eudicotyledons</taxon>
        <taxon>Gunneridae</taxon>
        <taxon>Pentapetalae</taxon>
        <taxon>rosids</taxon>
        <taxon>malvids</taxon>
        <taxon>Myrtales</taxon>
        <taxon>Melastomataceae</taxon>
        <taxon>Melastomatoideae</taxon>
        <taxon>Melastomateae</taxon>
        <taxon>Melastoma</taxon>
    </lineage>
</organism>
<keyword evidence="2" id="KW-1185">Reference proteome</keyword>
<accession>A0ACB9M858</accession>
<sequence length="113" mass="12688">MPLKVGNISVVFWLKACRSLVSRFCQCRGITLAVFSQLGSRLMHRVLLTSKARSIWTGDWTCTPFVLLCSKLSHLFPSADGQRRELVGGSDSEPCGGEEGMYVEMLNFKDHYQ</sequence>
<name>A0ACB9M858_9MYRT</name>
<gene>
    <name evidence="1" type="ORF">MLD38_033058</name>
</gene>
<comment type="caution">
    <text evidence="1">The sequence shown here is derived from an EMBL/GenBank/DDBJ whole genome shotgun (WGS) entry which is preliminary data.</text>
</comment>